<accession>A0A835VCK6</accession>
<keyword evidence="2" id="KW-0808">Transferase</keyword>
<name>A0A835VCK6_VANPL</name>
<comment type="similarity">
    <text evidence="1">Belongs to the plant acyltransferase family.</text>
</comment>
<dbReference type="PANTHER" id="PTHR31642:SF189">
    <property type="entry name" value="ACYLTRANSFERASE GLAUCE"/>
    <property type="match status" value="1"/>
</dbReference>
<evidence type="ECO:0000313" key="4">
    <source>
        <dbReference type="EMBL" id="KAG0491995.1"/>
    </source>
</evidence>
<dbReference type="Proteomes" id="UP000636800">
    <property type="component" value="Chromosome 2"/>
</dbReference>
<dbReference type="AlphaFoldDB" id="A0A835VCK6"/>
<sequence>MEYTGNAVLSAYGEATVEELETWPLGRVVDVVVEGGERMVDEYVRSVIDWGGMHRGYPRGNMFVSSWWRLGFADVEYGWGRPVYCCPVVHPMRDIVLLFPTMGGADKGVNVLVALPREDMEKFAVRFYNFLEA</sequence>
<protein>
    <submittedName>
        <fullName evidence="4">Uncharacterized protein</fullName>
    </submittedName>
</protein>
<proteinExistence type="inferred from homology"/>
<dbReference type="PANTHER" id="PTHR31642">
    <property type="entry name" value="TRICHOTHECENE 3-O-ACETYLTRANSFERASE"/>
    <property type="match status" value="1"/>
</dbReference>
<dbReference type="OrthoDB" id="74247at2759"/>
<keyword evidence="3" id="KW-0012">Acyltransferase</keyword>
<dbReference type="InterPro" id="IPR023213">
    <property type="entry name" value="CAT-like_dom_sf"/>
</dbReference>
<dbReference type="Pfam" id="PF02458">
    <property type="entry name" value="Transferase"/>
    <property type="match status" value="1"/>
</dbReference>
<dbReference type="EMBL" id="JADCNL010000002">
    <property type="protein sequence ID" value="KAG0491995.1"/>
    <property type="molecule type" value="Genomic_DNA"/>
</dbReference>
<organism evidence="4 5">
    <name type="scientific">Vanilla planifolia</name>
    <name type="common">Vanilla</name>
    <dbReference type="NCBI Taxonomy" id="51239"/>
    <lineage>
        <taxon>Eukaryota</taxon>
        <taxon>Viridiplantae</taxon>
        <taxon>Streptophyta</taxon>
        <taxon>Embryophyta</taxon>
        <taxon>Tracheophyta</taxon>
        <taxon>Spermatophyta</taxon>
        <taxon>Magnoliopsida</taxon>
        <taxon>Liliopsida</taxon>
        <taxon>Asparagales</taxon>
        <taxon>Orchidaceae</taxon>
        <taxon>Vanilloideae</taxon>
        <taxon>Vanilleae</taxon>
        <taxon>Vanilla</taxon>
    </lineage>
</organism>
<reference evidence="4 5" key="1">
    <citation type="journal article" date="2020" name="Nat. Food">
        <title>A phased Vanilla planifolia genome enables genetic improvement of flavour and production.</title>
        <authorList>
            <person name="Hasing T."/>
            <person name="Tang H."/>
            <person name="Brym M."/>
            <person name="Khazi F."/>
            <person name="Huang T."/>
            <person name="Chambers A.H."/>
        </authorList>
    </citation>
    <scope>NUCLEOTIDE SEQUENCE [LARGE SCALE GENOMIC DNA]</scope>
    <source>
        <tissue evidence="4">Leaf</tissue>
    </source>
</reference>
<evidence type="ECO:0000256" key="3">
    <source>
        <dbReference type="ARBA" id="ARBA00023315"/>
    </source>
</evidence>
<dbReference type="GO" id="GO:0016747">
    <property type="term" value="F:acyltransferase activity, transferring groups other than amino-acyl groups"/>
    <property type="evidence" value="ECO:0007669"/>
    <property type="project" value="TreeGrafter"/>
</dbReference>
<evidence type="ECO:0000256" key="1">
    <source>
        <dbReference type="ARBA" id="ARBA00009861"/>
    </source>
</evidence>
<comment type="caution">
    <text evidence="4">The sequence shown here is derived from an EMBL/GenBank/DDBJ whole genome shotgun (WGS) entry which is preliminary data.</text>
</comment>
<dbReference type="Gene3D" id="3.30.559.10">
    <property type="entry name" value="Chloramphenicol acetyltransferase-like domain"/>
    <property type="match status" value="1"/>
</dbReference>
<keyword evidence="5" id="KW-1185">Reference proteome</keyword>
<dbReference type="InterPro" id="IPR050317">
    <property type="entry name" value="Plant_Fungal_Acyltransferase"/>
</dbReference>
<evidence type="ECO:0000256" key="2">
    <source>
        <dbReference type="ARBA" id="ARBA00022679"/>
    </source>
</evidence>
<gene>
    <name evidence="4" type="ORF">HPP92_005393</name>
</gene>
<evidence type="ECO:0000313" key="5">
    <source>
        <dbReference type="Proteomes" id="UP000636800"/>
    </source>
</evidence>